<protein>
    <recommendedName>
        <fullName evidence="7">F-actin-capping protein subunit beta</fullName>
    </recommendedName>
</protein>
<dbReference type="PANTHER" id="PTHR10619:SF0">
    <property type="entry name" value="F-ACTIN-CAPPING PROTEIN SUBUNIT BETA ISOFORMS 1 AND 2"/>
    <property type="match status" value="1"/>
</dbReference>
<dbReference type="Pfam" id="PF01115">
    <property type="entry name" value="F_actin_cap_B"/>
    <property type="match status" value="1"/>
</dbReference>
<dbReference type="Proteomes" id="UP000887575">
    <property type="component" value="Unassembled WGS sequence"/>
</dbReference>
<evidence type="ECO:0000256" key="6">
    <source>
        <dbReference type="ARBA" id="ARBA00023212"/>
    </source>
</evidence>
<accession>A0AAF3F2W3</accession>
<dbReference type="InterPro" id="IPR037282">
    <property type="entry name" value="CapZ_alpha/beta"/>
</dbReference>
<organism evidence="8 9">
    <name type="scientific">Mesorhabditis belari</name>
    <dbReference type="NCBI Taxonomy" id="2138241"/>
    <lineage>
        <taxon>Eukaryota</taxon>
        <taxon>Metazoa</taxon>
        <taxon>Ecdysozoa</taxon>
        <taxon>Nematoda</taxon>
        <taxon>Chromadorea</taxon>
        <taxon>Rhabditida</taxon>
        <taxon>Rhabditina</taxon>
        <taxon>Rhabditomorpha</taxon>
        <taxon>Rhabditoidea</taxon>
        <taxon>Rhabditidae</taxon>
        <taxon>Mesorhabditinae</taxon>
        <taxon>Mesorhabditis</taxon>
    </lineage>
</organism>
<comment type="subcellular location">
    <subcellularLocation>
        <location evidence="1 7">Cytoplasm</location>
        <location evidence="1 7">Cytoskeleton</location>
    </subcellularLocation>
</comment>
<dbReference type="GO" id="GO:0010591">
    <property type="term" value="P:regulation of lamellipodium assembly"/>
    <property type="evidence" value="ECO:0007669"/>
    <property type="project" value="TreeGrafter"/>
</dbReference>
<evidence type="ECO:0000256" key="7">
    <source>
        <dbReference type="RuleBase" id="RU365078"/>
    </source>
</evidence>
<dbReference type="SUPFAM" id="SSF90096">
    <property type="entry name" value="Subunits of heterodimeric actin filament capping protein Capz"/>
    <property type="match status" value="1"/>
</dbReference>
<evidence type="ECO:0000256" key="2">
    <source>
        <dbReference type="ARBA" id="ARBA00006039"/>
    </source>
</evidence>
<evidence type="ECO:0000256" key="3">
    <source>
        <dbReference type="ARBA" id="ARBA00022467"/>
    </source>
</evidence>
<evidence type="ECO:0000313" key="8">
    <source>
        <dbReference type="Proteomes" id="UP000887575"/>
    </source>
</evidence>
<dbReference type="AlphaFoldDB" id="A0AAF3F2W3"/>
<evidence type="ECO:0000256" key="5">
    <source>
        <dbReference type="ARBA" id="ARBA00023203"/>
    </source>
</evidence>
<keyword evidence="8" id="KW-1185">Reference proteome</keyword>
<dbReference type="GO" id="GO:0000902">
    <property type="term" value="P:cell morphogenesis"/>
    <property type="evidence" value="ECO:0007669"/>
    <property type="project" value="TreeGrafter"/>
</dbReference>
<comment type="function">
    <text evidence="7">F-actin-capping proteins bind in a Ca(2+)-independent manner to the fast growing ends of actin filaments (barbed end) thereby blocking the exchange of subunits at these ends. Unlike other capping proteins (such as gelsolin and severin), these proteins do not sever actin filaments.</text>
</comment>
<keyword evidence="3 7" id="KW-0117">Actin capping</keyword>
<evidence type="ECO:0000313" key="9">
    <source>
        <dbReference type="WBParaSite" id="MBELARI_LOCUS20848"/>
    </source>
</evidence>
<reference evidence="9" key="1">
    <citation type="submission" date="2024-02" db="UniProtKB">
        <authorList>
            <consortium name="WormBaseParasite"/>
        </authorList>
    </citation>
    <scope>IDENTIFICATION</scope>
</reference>
<name>A0AAF3F2W3_9BILA</name>
<keyword evidence="5 7" id="KW-0009">Actin-binding</keyword>
<proteinExistence type="inferred from homology"/>
<dbReference type="InterPro" id="IPR042276">
    <property type="entry name" value="CapZ_alpha/beta_2"/>
</dbReference>
<keyword evidence="4 7" id="KW-0963">Cytoplasm</keyword>
<dbReference type="PANTHER" id="PTHR10619">
    <property type="entry name" value="F-ACTIN-CAPPING PROTEIN SUBUNIT BETA"/>
    <property type="match status" value="1"/>
</dbReference>
<dbReference type="InterPro" id="IPR001698">
    <property type="entry name" value="CAPZB"/>
</dbReference>
<dbReference type="GO" id="GO:0051015">
    <property type="term" value="F:actin filament binding"/>
    <property type="evidence" value="ECO:0007669"/>
    <property type="project" value="TreeGrafter"/>
</dbReference>
<dbReference type="WBParaSite" id="MBELARI_LOCUS20848">
    <property type="protein sequence ID" value="MBELARI_LOCUS20848"/>
    <property type="gene ID" value="MBELARI_LOCUS20848"/>
</dbReference>
<evidence type="ECO:0000256" key="4">
    <source>
        <dbReference type="ARBA" id="ARBA00022490"/>
    </source>
</evidence>
<comment type="similarity">
    <text evidence="2 7">Belongs to the F-actin-capping protein beta subunit family.</text>
</comment>
<dbReference type="GO" id="GO:0008290">
    <property type="term" value="C:F-actin capping protein complex"/>
    <property type="evidence" value="ECO:0007669"/>
    <property type="project" value="UniProtKB-UniRule"/>
</dbReference>
<sequence length="135" mass="15487">MTFDFCSTKDLHGQTSTTLHLPMGTCQRISCERSRLRRMPLLRHIVILEQDCPVTESNTHLVNIEPMIEEQESKMRHTLNEIYFGKTKQVLGDLRTIESAIELKNRENSMQEIKSVSSETISSAKVNTWSTASNF</sequence>
<dbReference type="Gene3D" id="3.90.1150.210">
    <property type="entry name" value="F-actin capping protein, beta subunit"/>
    <property type="match status" value="1"/>
</dbReference>
<keyword evidence="6 7" id="KW-0206">Cytoskeleton</keyword>
<comment type="subunit">
    <text evidence="7">Heterodimer of an alpha and a beta subunit.</text>
</comment>
<dbReference type="GO" id="GO:0051490">
    <property type="term" value="P:negative regulation of filopodium assembly"/>
    <property type="evidence" value="ECO:0007669"/>
    <property type="project" value="TreeGrafter"/>
</dbReference>
<evidence type="ECO:0000256" key="1">
    <source>
        <dbReference type="ARBA" id="ARBA00004245"/>
    </source>
</evidence>
<dbReference type="GO" id="GO:0051016">
    <property type="term" value="P:barbed-end actin filament capping"/>
    <property type="evidence" value="ECO:0007669"/>
    <property type="project" value="UniProtKB-UniRule"/>
</dbReference>